<evidence type="ECO:0000256" key="7">
    <source>
        <dbReference type="ARBA" id="ARBA00023053"/>
    </source>
</evidence>
<feature type="transmembrane region" description="Helical" evidence="12">
    <location>
        <begin position="417"/>
        <end position="442"/>
    </location>
</feature>
<comment type="similarity">
    <text evidence="2 11">Belongs to the sodium:solute symporter (SSF) (TC 2.A.21) family.</text>
</comment>
<feature type="transmembrane region" description="Helical" evidence="12">
    <location>
        <begin position="752"/>
        <end position="774"/>
    </location>
</feature>
<dbReference type="Proteomes" id="UP000886845">
    <property type="component" value="Unassembled WGS sequence"/>
</dbReference>
<dbReference type="Gene3D" id="1.20.1730.10">
    <property type="entry name" value="Sodium/glucose cotransporter"/>
    <property type="match status" value="1"/>
</dbReference>
<feature type="transmembrane region" description="Helical" evidence="12">
    <location>
        <begin position="700"/>
        <end position="720"/>
    </location>
</feature>
<keyword evidence="10" id="KW-0739">Sodium transport</keyword>
<dbReference type="Gene3D" id="2.120.10.80">
    <property type="entry name" value="Kelch-type beta propeller"/>
    <property type="match status" value="1"/>
</dbReference>
<dbReference type="PANTHER" id="PTHR42985:SF40">
    <property type="entry name" value="LD47995P-RELATED"/>
    <property type="match status" value="1"/>
</dbReference>
<comment type="caution">
    <text evidence="13">The sequence shown here is derived from an EMBL/GenBank/DDBJ whole genome shotgun (WGS) entry which is preliminary data.</text>
</comment>
<feature type="transmembrane region" description="Helical" evidence="12">
    <location>
        <begin position="340"/>
        <end position="362"/>
    </location>
</feature>
<dbReference type="PANTHER" id="PTHR42985">
    <property type="entry name" value="SODIUM-COUPLED MONOCARBOXYLATE TRANSPORTER"/>
    <property type="match status" value="1"/>
</dbReference>
<evidence type="ECO:0000256" key="8">
    <source>
        <dbReference type="ARBA" id="ARBA00023065"/>
    </source>
</evidence>
<reference evidence="13" key="1">
    <citation type="submission" date="2020-10" db="EMBL/GenBank/DDBJ databases">
        <authorList>
            <person name="Gilroy R."/>
        </authorList>
    </citation>
    <scope>NUCLEOTIDE SEQUENCE</scope>
    <source>
        <strain evidence="13">35461</strain>
    </source>
</reference>
<dbReference type="SUPFAM" id="SSF117281">
    <property type="entry name" value="Kelch motif"/>
    <property type="match status" value="1"/>
</dbReference>
<gene>
    <name evidence="13" type="ORF">IAC79_07540</name>
</gene>
<feature type="transmembrane region" description="Helical" evidence="12">
    <location>
        <begin position="374"/>
        <end position="396"/>
    </location>
</feature>
<dbReference type="GO" id="GO:0015293">
    <property type="term" value="F:symporter activity"/>
    <property type="evidence" value="ECO:0007669"/>
    <property type="project" value="TreeGrafter"/>
</dbReference>
<dbReference type="InterPro" id="IPR015915">
    <property type="entry name" value="Kelch-typ_b-propeller"/>
</dbReference>
<dbReference type="Pfam" id="PF00474">
    <property type="entry name" value="SSF"/>
    <property type="match status" value="1"/>
</dbReference>
<feature type="transmembrane region" description="Helical" evidence="12">
    <location>
        <begin position="306"/>
        <end position="325"/>
    </location>
</feature>
<evidence type="ECO:0000256" key="11">
    <source>
        <dbReference type="RuleBase" id="RU362091"/>
    </source>
</evidence>
<dbReference type="InterPro" id="IPR056734">
    <property type="entry name" value="NANM"/>
</dbReference>
<keyword evidence="6 12" id="KW-1133">Transmembrane helix</keyword>
<evidence type="ECO:0000313" key="14">
    <source>
        <dbReference type="Proteomes" id="UP000886845"/>
    </source>
</evidence>
<evidence type="ECO:0000256" key="12">
    <source>
        <dbReference type="SAM" id="Phobius"/>
    </source>
</evidence>
<organism evidence="13 14">
    <name type="scientific">Candidatus Spyradenecus faecavium</name>
    <dbReference type="NCBI Taxonomy" id="2840947"/>
    <lineage>
        <taxon>Bacteria</taxon>
        <taxon>Pseudomonadati</taxon>
        <taxon>Lentisphaerota</taxon>
        <taxon>Lentisphaeria</taxon>
        <taxon>Lentisphaerales</taxon>
        <taxon>Lentisphaeraceae</taxon>
        <taxon>Lentisphaeraceae incertae sedis</taxon>
        <taxon>Candidatus Spyradenecus</taxon>
    </lineage>
</organism>
<feature type="transmembrane region" description="Helical" evidence="12">
    <location>
        <begin position="448"/>
        <end position="467"/>
    </location>
</feature>
<feature type="transmembrane region" description="Helical" evidence="12">
    <location>
        <begin position="527"/>
        <end position="546"/>
    </location>
</feature>
<dbReference type="CDD" id="cd11495">
    <property type="entry name" value="SLC5sbd_NIS-like_u3"/>
    <property type="match status" value="1"/>
</dbReference>
<dbReference type="Pfam" id="PF24996">
    <property type="entry name" value="NANM"/>
    <property type="match status" value="1"/>
</dbReference>
<evidence type="ECO:0000313" key="13">
    <source>
        <dbReference type="EMBL" id="HIV09948.1"/>
    </source>
</evidence>
<evidence type="ECO:0000256" key="1">
    <source>
        <dbReference type="ARBA" id="ARBA00004651"/>
    </source>
</evidence>
<dbReference type="EMBL" id="DVOR01000236">
    <property type="protein sequence ID" value="HIV09948.1"/>
    <property type="molecule type" value="Genomic_DNA"/>
</dbReference>
<feature type="transmembrane region" description="Helical" evidence="12">
    <location>
        <begin position="727"/>
        <end position="746"/>
    </location>
</feature>
<protein>
    <submittedName>
        <fullName evidence="13">Sodium/solute symporter</fullName>
    </submittedName>
</protein>
<evidence type="ECO:0000256" key="3">
    <source>
        <dbReference type="ARBA" id="ARBA00022448"/>
    </source>
</evidence>
<dbReference type="NCBIfam" id="TIGR00813">
    <property type="entry name" value="sss"/>
    <property type="match status" value="1"/>
</dbReference>
<dbReference type="InterPro" id="IPR051163">
    <property type="entry name" value="Sodium:Solute_Symporter_SSF"/>
</dbReference>
<evidence type="ECO:0000256" key="5">
    <source>
        <dbReference type="ARBA" id="ARBA00022692"/>
    </source>
</evidence>
<evidence type="ECO:0000256" key="2">
    <source>
        <dbReference type="ARBA" id="ARBA00006434"/>
    </source>
</evidence>
<name>A0A9D1NPL4_9BACT</name>
<keyword evidence="9 12" id="KW-0472">Membrane</keyword>
<sequence>VLDKALPQGTAEGGAWVVNAGNAIDPKPALLCVGGVTAAGPTGDAFLLDAAGAVTDLPDFPAGTLSMPAAAAWKPGMTANAWADGAVFVGGSLGGAPTNRAFALGQKDGKWEWAELPALPGPARVQAVAVTQNGDQKSFILAVFGGSDGKAALTDGWGYTKTFEGDWAWKPLEGAPVCTVGASFLPVGDQHALLVGGYDGATWNAANATPAVEWAAKTAAWTPADYKWNRGIYSWHAVTGKWAAFGELPEGQLPRCGAAAAILPAADGQGTRLFVAGGETMPRVRTAEVNLAAFERQGWRFDWESWVVIGLFFASMIGMGVYFALKPKTADTYFRGGKSIPWYVAGVSIYATMLSSITFISIPTMTYISDWRYFTMALCILALAPIAIYFYLPFFCRLNITSAYEYLERRFNVGVRLFGAAAFNVFMVCRVAVVTLLPAIALGAVTDIPIWVAILLCGVATIIYCFFGGVDAVIWCDFVQGLILLFGAIVVLVVLVMESGGVGEFASVAWGAKKFTMWDFRPLLSEPVFWVVLIMGFVSNLNSYTADQCVVQRYITTPDEKAAARSIWFNGILSVISSVIFYLIGTALYTHYFKHPELMDVTMPKSDSIFPTFMAIELHPVIAGLIVASIFAATISTLATNLNSSATSIVTDFIARFRKDMDGDAQVRWGRWLVIVVGGLGVVAALILAEMPNRSLFDAFQNFIGTLTGGLSALFLIGIFMPRVSGAAAMIGLVVNYVISLGIGYVCPGLHFFTYGGIGLAACVIVAWVLSFVLPNRKDTNGLTHFSPPQKEEA</sequence>
<evidence type="ECO:0000256" key="9">
    <source>
        <dbReference type="ARBA" id="ARBA00023136"/>
    </source>
</evidence>
<feature type="transmembrane region" description="Helical" evidence="12">
    <location>
        <begin position="669"/>
        <end position="688"/>
    </location>
</feature>
<evidence type="ECO:0000256" key="4">
    <source>
        <dbReference type="ARBA" id="ARBA00022475"/>
    </source>
</evidence>
<evidence type="ECO:0000256" key="6">
    <source>
        <dbReference type="ARBA" id="ARBA00022989"/>
    </source>
</evidence>
<feature type="non-terminal residue" evidence="13">
    <location>
        <position position="1"/>
    </location>
</feature>
<feature type="transmembrane region" description="Helical" evidence="12">
    <location>
        <begin position="609"/>
        <end position="635"/>
    </location>
</feature>
<keyword evidence="8" id="KW-0406">Ion transport</keyword>
<keyword evidence="5 12" id="KW-0812">Transmembrane</keyword>
<dbReference type="AlphaFoldDB" id="A0A9D1NPL4"/>
<dbReference type="GO" id="GO:0005886">
    <property type="term" value="C:plasma membrane"/>
    <property type="evidence" value="ECO:0007669"/>
    <property type="project" value="UniProtKB-SubCell"/>
</dbReference>
<proteinExistence type="inferred from homology"/>
<dbReference type="GO" id="GO:0006814">
    <property type="term" value="P:sodium ion transport"/>
    <property type="evidence" value="ECO:0007669"/>
    <property type="project" value="UniProtKB-KW"/>
</dbReference>
<comment type="subcellular location">
    <subcellularLocation>
        <location evidence="1">Cell membrane</location>
        <topology evidence="1">Multi-pass membrane protein</topology>
    </subcellularLocation>
</comment>
<feature type="transmembrane region" description="Helical" evidence="12">
    <location>
        <begin position="474"/>
        <end position="497"/>
    </location>
</feature>
<dbReference type="InterPro" id="IPR001734">
    <property type="entry name" value="Na/solute_symporter"/>
</dbReference>
<keyword evidence="4" id="KW-1003">Cell membrane</keyword>
<accession>A0A9D1NPL4</accession>
<reference evidence="13" key="2">
    <citation type="journal article" date="2021" name="PeerJ">
        <title>Extensive microbial diversity within the chicken gut microbiome revealed by metagenomics and culture.</title>
        <authorList>
            <person name="Gilroy R."/>
            <person name="Ravi A."/>
            <person name="Getino M."/>
            <person name="Pursley I."/>
            <person name="Horton D.L."/>
            <person name="Alikhan N.F."/>
            <person name="Baker D."/>
            <person name="Gharbi K."/>
            <person name="Hall N."/>
            <person name="Watson M."/>
            <person name="Adriaenssens E.M."/>
            <person name="Foster-Nyarko E."/>
            <person name="Jarju S."/>
            <person name="Secka A."/>
            <person name="Antonio M."/>
            <person name="Oren A."/>
            <person name="Chaudhuri R.R."/>
            <person name="La Ragione R."/>
            <person name="Hildebrand F."/>
            <person name="Pallen M.J."/>
        </authorList>
    </citation>
    <scope>NUCLEOTIDE SEQUENCE</scope>
    <source>
        <strain evidence="13">35461</strain>
    </source>
</reference>
<dbReference type="InterPro" id="IPR038377">
    <property type="entry name" value="Na/Glc_symporter_sf"/>
</dbReference>
<keyword evidence="7" id="KW-0915">Sodium</keyword>
<evidence type="ECO:0000256" key="10">
    <source>
        <dbReference type="ARBA" id="ARBA00023201"/>
    </source>
</evidence>
<keyword evidence="3" id="KW-0813">Transport</keyword>
<dbReference type="PROSITE" id="PS50283">
    <property type="entry name" value="NA_SOLUT_SYMP_3"/>
    <property type="match status" value="1"/>
</dbReference>
<feature type="transmembrane region" description="Helical" evidence="12">
    <location>
        <begin position="567"/>
        <end position="589"/>
    </location>
</feature>